<proteinExistence type="predicted"/>
<gene>
    <name evidence="1" type="ORF">CHARACLAT_017376</name>
</gene>
<dbReference type="Proteomes" id="UP001352852">
    <property type="component" value="Unassembled WGS sequence"/>
</dbReference>
<accession>A0ABU7EUZ2</accession>
<name>A0ABU7EUZ2_9TELE</name>
<sequence>MKFSCLLFGTRTNAWETFSVLQIGHRHVMPFAPGHASQTASAWRSQTRAGDSSSILIRCLHVNRNSCGSKLQTGRLLSPELAFKQIAILSGNTGLSSLELNNLQIVSPSHEQKQHFK</sequence>
<protein>
    <submittedName>
        <fullName evidence="1">Uncharacterized protein</fullName>
    </submittedName>
</protein>
<keyword evidence="2" id="KW-1185">Reference proteome</keyword>
<evidence type="ECO:0000313" key="1">
    <source>
        <dbReference type="EMBL" id="MED6290827.1"/>
    </source>
</evidence>
<organism evidence="1 2">
    <name type="scientific">Characodon lateralis</name>
    <dbReference type="NCBI Taxonomy" id="208331"/>
    <lineage>
        <taxon>Eukaryota</taxon>
        <taxon>Metazoa</taxon>
        <taxon>Chordata</taxon>
        <taxon>Craniata</taxon>
        <taxon>Vertebrata</taxon>
        <taxon>Euteleostomi</taxon>
        <taxon>Actinopterygii</taxon>
        <taxon>Neopterygii</taxon>
        <taxon>Teleostei</taxon>
        <taxon>Neoteleostei</taxon>
        <taxon>Acanthomorphata</taxon>
        <taxon>Ovalentaria</taxon>
        <taxon>Atherinomorphae</taxon>
        <taxon>Cyprinodontiformes</taxon>
        <taxon>Goodeidae</taxon>
        <taxon>Characodon</taxon>
    </lineage>
</organism>
<evidence type="ECO:0000313" key="2">
    <source>
        <dbReference type="Proteomes" id="UP001352852"/>
    </source>
</evidence>
<comment type="caution">
    <text evidence="1">The sequence shown here is derived from an EMBL/GenBank/DDBJ whole genome shotgun (WGS) entry which is preliminary data.</text>
</comment>
<dbReference type="EMBL" id="JAHUTJ010067034">
    <property type="protein sequence ID" value="MED6290827.1"/>
    <property type="molecule type" value="Genomic_DNA"/>
</dbReference>
<reference evidence="1 2" key="1">
    <citation type="submission" date="2021-06" db="EMBL/GenBank/DDBJ databases">
        <authorList>
            <person name="Palmer J.M."/>
        </authorList>
    </citation>
    <scope>NUCLEOTIDE SEQUENCE [LARGE SCALE GENOMIC DNA]</scope>
    <source>
        <strain evidence="1 2">CL_MEX2019</strain>
        <tissue evidence="1">Muscle</tissue>
    </source>
</reference>